<gene>
    <name evidence="2" type="ORF">JCM19274_4147</name>
    <name evidence="1" type="ORF">JCM19300_2577</name>
</gene>
<dbReference type="EMBL" id="BBNQ01000006">
    <property type="protein sequence ID" value="GAL62524.1"/>
    <property type="molecule type" value="Genomic_DNA"/>
</dbReference>
<sequence length="39" mass="4533">MHALIKNVWQKYTDADLKSNAQRTFSVVCGFLTLFLLEM</sequence>
<accession>A0A090X579</accession>
<dbReference type="AlphaFoldDB" id="A0A090X579"/>
<dbReference type="EMBL" id="BBNU01000005">
    <property type="protein sequence ID" value="GAL79062.1"/>
    <property type="molecule type" value="Genomic_DNA"/>
</dbReference>
<dbReference type="Proteomes" id="UP000029644">
    <property type="component" value="Unassembled WGS sequence"/>
</dbReference>
<protein>
    <submittedName>
        <fullName evidence="2">Uncharacterized protein</fullName>
    </submittedName>
</protein>
<evidence type="ECO:0000313" key="3">
    <source>
        <dbReference type="Proteomes" id="UP000029643"/>
    </source>
</evidence>
<reference evidence="3 4" key="1">
    <citation type="journal article" date="2014" name="Genome Announc.">
        <title>Draft Genome Sequences of Marine Flavobacterium Algibacter lectus Strains SS8 and NR4.</title>
        <authorList>
            <person name="Takatani N."/>
            <person name="Nakanishi M."/>
            <person name="Meirelles P."/>
            <person name="Mino S."/>
            <person name="Suda W."/>
            <person name="Oshima K."/>
            <person name="Hattori M."/>
            <person name="Ohkuma M."/>
            <person name="Hosokawa M."/>
            <person name="Miyashita K."/>
            <person name="Thompson F.L."/>
            <person name="Niwa A."/>
            <person name="Sawabe T."/>
            <person name="Sawabe T."/>
        </authorList>
    </citation>
    <scope>NUCLEOTIDE SEQUENCE [LARGE SCALE GENOMIC DNA]</scope>
    <source>
        <strain evidence="2">JCM 19274</strain>
        <strain evidence="1 4">JCM 19300</strain>
        <strain evidence="3">JCM19274</strain>
    </source>
</reference>
<evidence type="ECO:0000313" key="1">
    <source>
        <dbReference type="EMBL" id="GAL62524.1"/>
    </source>
</evidence>
<comment type="caution">
    <text evidence="2">The sequence shown here is derived from an EMBL/GenBank/DDBJ whole genome shotgun (WGS) entry which is preliminary data.</text>
</comment>
<evidence type="ECO:0000313" key="2">
    <source>
        <dbReference type="EMBL" id="GAL79062.1"/>
    </source>
</evidence>
<evidence type="ECO:0000313" key="4">
    <source>
        <dbReference type="Proteomes" id="UP000029644"/>
    </source>
</evidence>
<name>A0A090X579_9FLAO</name>
<dbReference type="Proteomes" id="UP000029643">
    <property type="component" value="Unassembled WGS sequence"/>
</dbReference>
<organism evidence="2 3">
    <name type="scientific">Algibacter lectus</name>
    <dbReference type="NCBI Taxonomy" id="221126"/>
    <lineage>
        <taxon>Bacteria</taxon>
        <taxon>Pseudomonadati</taxon>
        <taxon>Bacteroidota</taxon>
        <taxon>Flavobacteriia</taxon>
        <taxon>Flavobacteriales</taxon>
        <taxon>Flavobacteriaceae</taxon>
        <taxon>Algibacter</taxon>
    </lineage>
</organism>
<proteinExistence type="predicted"/>